<name>A0A0J7YX58_STRVR</name>
<dbReference type="Proteomes" id="UP000037432">
    <property type="component" value="Unassembled WGS sequence"/>
</dbReference>
<evidence type="ECO:0000313" key="3">
    <source>
        <dbReference type="Proteomes" id="UP000037432"/>
    </source>
</evidence>
<accession>A0A0J7YX58</accession>
<dbReference type="AlphaFoldDB" id="A0A0J7YX58"/>
<dbReference type="OrthoDB" id="4287558at2"/>
<protein>
    <submittedName>
        <fullName evidence="2">Uncharacterized protein</fullName>
    </submittedName>
</protein>
<sequence>MSVIQKPTSRDAALEKAFGACVADLYAQAAHAEVSAALQRALELRSFLAVAEEQVARVRDRVHDATDADRDMGDLSADDLRMDAQWLEAALAGREGYAAALDELLRTMPPPSQPVASRAELHPKITTTAPSAPAASPAGAVRSSRP</sequence>
<feature type="region of interest" description="Disordered" evidence="1">
    <location>
        <begin position="107"/>
        <end position="146"/>
    </location>
</feature>
<reference evidence="2 3" key="1">
    <citation type="submission" date="2015-06" db="EMBL/GenBank/DDBJ databases">
        <authorList>
            <person name="Ju K.-S."/>
            <person name="Doroghazi J.R."/>
            <person name="Metcalf W.W."/>
        </authorList>
    </citation>
    <scope>NUCLEOTIDE SEQUENCE [LARGE SCALE GENOMIC DNA]</scope>
    <source>
        <strain evidence="2 3">NRRL 3414</strain>
    </source>
</reference>
<evidence type="ECO:0000256" key="1">
    <source>
        <dbReference type="SAM" id="MobiDB-lite"/>
    </source>
</evidence>
<proteinExistence type="predicted"/>
<feature type="compositionally biased region" description="Low complexity" evidence="1">
    <location>
        <begin position="129"/>
        <end position="146"/>
    </location>
</feature>
<gene>
    <name evidence="2" type="ORF">ACM01_41625</name>
</gene>
<organism evidence="2 3">
    <name type="scientific">Streptomyces viridochromogenes</name>
    <dbReference type="NCBI Taxonomy" id="1938"/>
    <lineage>
        <taxon>Bacteria</taxon>
        <taxon>Bacillati</taxon>
        <taxon>Actinomycetota</taxon>
        <taxon>Actinomycetes</taxon>
        <taxon>Kitasatosporales</taxon>
        <taxon>Streptomycetaceae</taxon>
        <taxon>Streptomyces</taxon>
    </lineage>
</organism>
<dbReference type="RefSeq" id="WP_048586693.1">
    <property type="nucleotide sequence ID" value="NZ_LFNT01000093.1"/>
</dbReference>
<dbReference type="EMBL" id="LFNT01000093">
    <property type="protein sequence ID" value="KMS67723.1"/>
    <property type="molecule type" value="Genomic_DNA"/>
</dbReference>
<evidence type="ECO:0000313" key="2">
    <source>
        <dbReference type="EMBL" id="KMS67723.1"/>
    </source>
</evidence>
<comment type="caution">
    <text evidence="2">The sequence shown here is derived from an EMBL/GenBank/DDBJ whole genome shotgun (WGS) entry which is preliminary data.</text>
</comment>
<dbReference type="PATRIC" id="fig|1938.3.peg.9907"/>